<dbReference type="EMBL" id="JPEO01000019">
    <property type="protein sequence ID" value="KFZ36302.1"/>
    <property type="molecule type" value="Genomic_DNA"/>
</dbReference>
<evidence type="ECO:0008006" key="3">
    <source>
        <dbReference type="Google" id="ProtNLM"/>
    </source>
</evidence>
<keyword evidence="2" id="KW-1185">Reference proteome</keyword>
<dbReference type="AlphaFoldDB" id="A0A094JAQ5"/>
<gene>
    <name evidence="1" type="ORF">HR45_16720</name>
</gene>
<dbReference type="RefSeq" id="WP_037445154.1">
    <property type="nucleotide sequence ID" value="NZ_JPEO01000019.1"/>
</dbReference>
<reference evidence="1 2" key="1">
    <citation type="submission" date="2014-06" db="EMBL/GenBank/DDBJ databases">
        <title>Shewanella sp. YQH10.</title>
        <authorList>
            <person name="Liu Y."/>
            <person name="Zeng R."/>
        </authorList>
    </citation>
    <scope>NUCLEOTIDE SEQUENCE [LARGE SCALE GENOMIC DNA]</scope>
    <source>
        <strain evidence="1 2">YQH10</strain>
    </source>
</reference>
<organism evidence="1 2">
    <name type="scientific">Shewanella mangrovi</name>
    <dbReference type="NCBI Taxonomy" id="1515746"/>
    <lineage>
        <taxon>Bacteria</taxon>
        <taxon>Pseudomonadati</taxon>
        <taxon>Pseudomonadota</taxon>
        <taxon>Gammaproteobacteria</taxon>
        <taxon>Alteromonadales</taxon>
        <taxon>Shewanellaceae</taxon>
        <taxon>Shewanella</taxon>
    </lineage>
</organism>
<comment type="caution">
    <text evidence="1">The sequence shown here is derived from an EMBL/GenBank/DDBJ whole genome shotgun (WGS) entry which is preliminary data.</text>
</comment>
<evidence type="ECO:0000313" key="2">
    <source>
        <dbReference type="Proteomes" id="UP000029264"/>
    </source>
</evidence>
<sequence length="153" mass="16755">MKKLPQHLSQLVHQSGILPELAERAELLLYLDRTVKGMLSGPVSTQLTVANFRQNILVIETTTAVWAARLNFQKAQLLQQLQSEALPMLTAIEVKVNPTLISRDTKPNPPHRQISETTASHLSDLAETAGGTLGQKLKRLAALASRKGSETTD</sequence>
<evidence type="ECO:0000313" key="1">
    <source>
        <dbReference type="EMBL" id="KFZ36302.1"/>
    </source>
</evidence>
<dbReference type="OrthoDB" id="5767011at2"/>
<dbReference type="InterPro" id="IPR007922">
    <property type="entry name" value="DciA-like"/>
</dbReference>
<protein>
    <recommendedName>
        <fullName evidence="3">DUF721 domain-containing protein</fullName>
    </recommendedName>
</protein>
<proteinExistence type="predicted"/>
<dbReference type="Pfam" id="PF05258">
    <property type="entry name" value="DciA"/>
    <property type="match status" value="1"/>
</dbReference>
<dbReference type="eggNOG" id="COG4701">
    <property type="taxonomic scope" value="Bacteria"/>
</dbReference>
<accession>A0A094JAQ5</accession>
<dbReference type="STRING" id="1515746.HR45_16720"/>
<name>A0A094JAQ5_9GAMM</name>
<dbReference type="Proteomes" id="UP000029264">
    <property type="component" value="Unassembled WGS sequence"/>
</dbReference>